<evidence type="ECO:0000313" key="4">
    <source>
        <dbReference type="Proteomes" id="UP000009374"/>
    </source>
</evidence>
<keyword evidence="2" id="KW-0812">Transmembrane</keyword>
<feature type="compositionally biased region" description="Low complexity" evidence="1">
    <location>
        <begin position="47"/>
        <end position="70"/>
    </location>
</feature>
<evidence type="ECO:0008006" key="5">
    <source>
        <dbReference type="Google" id="ProtNLM"/>
    </source>
</evidence>
<evidence type="ECO:0000313" key="3">
    <source>
        <dbReference type="EMBL" id="EES51659.1"/>
    </source>
</evidence>
<dbReference type="AlphaFoldDB" id="C6I0K4"/>
<sequence>MATHPTPSRSRWPLVAVLLIVGTFVAYVTHVKKGSESPSVPAPSPAVTPSSAPAPAAGSAPSPAVSGPGTFYPSQGHAHWEEPKLKTFVYNSNPPTSGPHEEVFADGYINQKPLSRAIQAHLLEHGSVLIQYNCTCPSLVKKLTDISRSFDTYNPQMAMEMGKAVIIAPNPSIPKNKIALTAWTRLLMLDHYDETAINGFITAWLGNDKNSRQ</sequence>
<feature type="transmembrane region" description="Helical" evidence="2">
    <location>
        <begin position="12"/>
        <end position="29"/>
    </location>
</feature>
<dbReference type="EMBL" id="GG693887">
    <property type="protein sequence ID" value="EES51659.1"/>
    <property type="molecule type" value="Genomic_DNA"/>
</dbReference>
<dbReference type="InterPro" id="IPR021454">
    <property type="entry name" value="DUF3105"/>
</dbReference>
<keyword evidence="2" id="KW-0472">Membrane</keyword>
<name>C6I0K4_9BACT</name>
<keyword evidence="2" id="KW-1133">Transmembrane helix</keyword>
<protein>
    <recommendedName>
        <fullName evidence="5">DUF3105 domain-containing protein</fullName>
    </recommendedName>
</protein>
<evidence type="ECO:0000256" key="2">
    <source>
        <dbReference type="SAM" id="Phobius"/>
    </source>
</evidence>
<evidence type="ECO:0000256" key="1">
    <source>
        <dbReference type="SAM" id="MobiDB-lite"/>
    </source>
</evidence>
<reference evidence="3 4" key="1">
    <citation type="journal article" date="2009" name="Appl. Environ. Microbiol.">
        <title>Community genomic and proteomic analyses of chemoautotrophic iron-oxidizing "Leptospirillum rubarum" (Group II) and "Leptospirillum ferrodiazotrophum" (Group III) bacteria in acid mine drainage biofilms.</title>
        <authorList>
            <person name="Goltsman D.S."/>
            <person name="Denef V.J."/>
            <person name="Singer S.W."/>
            <person name="VerBerkmoes N.C."/>
            <person name="Lefsrud M."/>
            <person name="Mueller R.S."/>
            <person name="Dick G.J."/>
            <person name="Sun C.L."/>
            <person name="Wheeler K.E."/>
            <person name="Zemla A."/>
            <person name="Baker B.J."/>
            <person name="Hauser L."/>
            <person name="Land M."/>
            <person name="Shah M.B."/>
            <person name="Thelen M.P."/>
            <person name="Hettich R.L."/>
            <person name="Banfield J.F."/>
        </authorList>
    </citation>
    <scope>NUCLEOTIDE SEQUENCE [LARGE SCALE GENOMIC DNA]</scope>
</reference>
<gene>
    <name evidence="3" type="ORF">UBAL3_95680097</name>
</gene>
<keyword evidence="4" id="KW-1185">Reference proteome</keyword>
<organism evidence="3 4">
    <name type="scientific">Leptospirillum ferrodiazotrophum</name>
    <dbReference type="NCBI Taxonomy" id="412449"/>
    <lineage>
        <taxon>Bacteria</taxon>
        <taxon>Pseudomonadati</taxon>
        <taxon>Nitrospirota</taxon>
        <taxon>Nitrospiria</taxon>
        <taxon>Nitrospirales</taxon>
        <taxon>Nitrospiraceae</taxon>
        <taxon>Leptospirillum</taxon>
    </lineage>
</organism>
<proteinExistence type="predicted"/>
<dbReference type="Pfam" id="PF11303">
    <property type="entry name" value="DUF3105"/>
    <property type="match status" value="1"/>
</dbReference>
<feature type="region of interest" description="Disordered" evidence="1">
    <location>
        <begin position="34"/>
        <end position="76"/>
    </location>
</feature>
<accession>C6I0K4</accession>
<dbReference type="Proteomes" id="UP000009374">
    <property type="component" value="Unassembled WGS sequence"/>
</dbReference>